<dbReference type="RefSeq" id="WP_145242623.1">
    <property type="nucleotide sequence ID" value="NZ_VNFF01000034.1"/>
</dbReference>
<evidence type="ECO:0000256" key="13">
    <source>
        <dbReference type="ARBA" id="ARBA00029354"/>
    </source>
</evidence>
<protein>
    <recommendedName>
        <fullName evidence="3 15">Crossover junction endodeoxyribonuclease rusA</fullName>
        <ecNumber evidence="14 15">3.1.21.10</ecNumber>
    </recommendedName>
</protein>
<evidence type="ECO:0000256" key="5">
    <source>
        <dbReference type="ARBA" id="ARBA00022723"/>
    </source>
</evidence>
<reference evidence="16 17" key="1">
    <citation type="submission" date="2019-07" db="EMBL/GenBank/DDBJ databases">
        <title>Diversity of Bacteria from Kongsfjorden, Arctic.</title>
        <authorList>
            <person name="Yu Y."/>
        </authorList>
    </citation>
    <scope>NUCLEOTIDE SEQUENCE [LARGE SCALE GENOMIC DNA]</scope>
    <source>
        <strain evidence="16 17">SM1927</strain>
    </source>
</reference>
<evidence type="ECO:0000256" key="7">
    <source>
        <dbReference type="ARBA" id="ARBA00022763"/>
    </source>
</evidence>
<keyword evidence="8 15" id="KW-0378">Hydrolase</keyword>
<organism evidence="16 17">
    <name type="scientific">Pseudoalteromonas neustonica</name>
    <dbReference type="NCBI Taxonomy" id="1840331"/>
    <lineage>
        <taxon>Bacteria</taxon>
        <taxon>Pseudomonadati</taxon>
        <taxon>Pseudomonadota</taxon>
        <taxon>Gammaproteobacteria</taxon>
        <taxon>Alteromonadales</taxon>
        <taxon>Pseudoalteromonadaceae</taxon>
        <taxon>Pseudoalteromonas</taxon>
    </lineage>
</organism>
<comment type="similarity">
    <text evidence="15">Belongs to the rusA family.</text>
</comment>
<keyword evidence="17" id="KW-1185">Reference proteome</keyword>
<evidence type="ECO:0000256" key="15">
    <source>
        <dbReference type="PIRNR" id="PIRNR001007"/>
    </source>
</evidence>
<evidence type="ECO:0000256" key="6">
    <source>
        <dbReference type="ARBA" id="ARBA00022759"/>
    </source>
</evidence>
<evidence type="ECO:0000256" key="3">
    <source>
        <dbReference type="ARBA" id="ARBA00014885"/>
    </source>
</evidence>
<keyword evidence="9" id="KW-0460">Magnesium</keyword>
<comment type="catalytic activity">
    <reaction evidence="13 15">
        <text>Endonucleolytic cleavage at a junction such as a reciprocal single-stranded crossover between two homologous DNA duplexes (Holliday junction).</text>
        <dbReference type="EC" id="3.1.21.10"/>
    </reaction>
</comment>
<comment type="function">
    <text evidence="12">Endonuclease that resolves Holliday junction intermediates made during homologous genetic recombination and DNA repair. Exhibits sequence and structure-selective cleavage of four-way DNA junctions, where it introduces symmetrical nicks in two strands of the same polarity at the 5' side of CC dinucleotides. Corrects the defects in genetic recombination and DNA repair associated with inactivation of RuvAB or RuvC.</text>
</comment>
<dbReference type="SUPFAM" id="SSF103084">
    <property type="entry name" value="Holliday junction resolvase RusA"/>
    <property type="match status" value="1"/>
</dbReference>
<dbReference type="Pfam" id="PF05866">
    <property type="entry name" value="RusA"/>
    <property type="match status" value="1"/>
</dbReference>
<keyword evidence="6 15" id="KW-0255">Endonuclease</keyword>
<dbReference type="Gene3D" id="3.30.1330.70">
    <property type="entry name" value="Holliday junction resolvase RusA"/>
    <property type="match status" value="1"/>
</dbReference>
<evidence type="ECO:0000313" key="17">
    <source>
        <dbReference type="Proteomes" id="UP000317938"/>
    </source>
</evidence>
<proteinExistence type="inferred from homology"/>
<sequence>MINLTLPYPPTVNHYWQSSVKRVTANKSRVVTRVSEKGKAFAENVFWLVREQKANKKLQGNLKIEVNIYVPDNRRRDIDNLCKSLFDALQKAGVYLDDTQIKDYRMIHCGVVKGGKVVLSIEEIEL</sequence>
<evidence type="ECO:0000256" key="10">
    <source>
        <dbReference type="ARBA" id="ARBA00023172"/>
    </source>
</evidence>
<keyword evidence="10" id="KW-0233">DNA recombination</keyword>
<evidence type="ECO:0000256" key="4">
    <source>
        <dbReference type="ARBA" id="ARBA00022722"/>
    </source>
</evidence>
<evidence type="ECO:0000256" key="12">
    <source>
        <dbReference type="ARBA" id="ARBA00024745"/>
    </source>
</evidence>
<dbReference type="InterPro" id="IPR016281">
    <property type="entry name" value="Endonuclease_RusA"/>
</dbReference>
<dbReference type="Proteomes" id="UP000317938">
    <property type="component" value="Unassembled WGS sequence"/>
</dbReference>
<comment type="caution">
    <text evidence="16">The sequence shown here is derived from an EMBL/GenBank/DDBJ whole genome shotgun (WGS) entry which is preliminary data.</text>
</comment>
<evidence type="ECO:0000256" key="9">
    <source>
        <dbReference type="ARBA" id="ARBA00022842"/>
    </source>
</evidence>
<dbReference type="InterPro" id="IPR036614">
    <property type="entry name" value="RusA-like_sf"/>
</dbReference>
<evidence type="ECO:0000256" key="11">
    <source>
        <dbReference type="ARBA" id="ARBA00023204"/>
    </source>
</evidence>
<evidence type="ECO:0000256" key="2">
    <source>
        <dbReference type="ARBA" id="ARBA00011738"/>
    </source>
</evidence>
<gene>
    <name evidence="16" type="ORF">FQP85_22015</name>
</gene>
<dbReference type="EMBL" id="VNFF01000034">
    <property type="protein sequence ID" value="TVU79871.1"/>
    <property type="molecule type" value="Genomic_DNA"/>
</dbReference>
<evidence type="ECO:0000256" key="8">
    <source>
        <dbReference type="ARBA" id="ARBA00022801"/>
    </source>
</evidence>
<comment type="subunit">
    <text evidence="2">Homodimer.</text>
</comment>
<dbReference type="EC" id="3.1.21.10" evidence="14 15"/>
<keyword evidence="7 15" id="KW-0227">DNA damage</keyword>
<keyword evidence="5" id="KW-0479">Metal-binding</keyword>
<evidence type="ECO:0000313" key="16">
    <source>
        <dbReference type="EMBL" id="TVU79871.1"/>
    </source>
</evidence>
<comment type="function">
    <text evidence="15">Endonuclease that resolves Holliday junction intermediates made during homologous genetic recombination and DNA repair. Exhibits sequence and structure-selective cleavage of four-way DNA junctions, where it introduces symmetrical nicks in two strands of the same polarity at the 5' side of dinucleotides. Corrects the defects in genetic recombination and DNA repair associated with inactivation of ruvAB or ruvC.</text>
</comment>
<dbReference type="PIRSF" id="PIRSF001007">
    <property type="entry name" value="RusA"/>
    <property type="match status" value="1"/>
</dbReference>
<name>A0ABY3F7D5_9GAMM</name>
<comment type="cofactor">
    <cofactor evidence="1">
        <name>Mg(2+)</name>
        <dbReference type="ChEBI" id="CHEBI:18420"/>
    </cofactor>
</comment>
<accession>A0ABY3F7D5</accession>
<evidence type="ECO:0000256" key="14">
    <source>
        <dbReference type="ARBA" id="ARBA00029488"/>
    </source>
</evidence>
<keyword evidence="4 15" id="KW-0540">Nuclease</keyword>
<dbReference type="InterPro" id="IPR008822">
    <property type="entry name" value="Endonuclease_RusA-like"/>
</dbReference>
<keyword evidence="11 15" id="KW-0234">DNA repair</keyword>
<evidence type="ECO:0000256" key="1">
    <source>
        <dbReference type="ARBA" id="ARBA00001946"/>
    </source>
</evidence>